<dbReference type="AlphaFoldDB" id="A0A2P6TSK7"/>
<proteinExistence type="predicted"/>
<dbReference type="OrthoDB" id="513052at2759"/>
<comment type="caution">
    <text evidence="2">The sequence shown here is derived from an EMBL/GenBank/DDBJ whole genome shotgun (WGS) entry which is preliminary data.</text>
</comment>
<evidence type="ECO:0000313" key="2">
    <source>
        <dbReference type="EMBL" id="PRW57033.1"/>
    </source>
</evidence>
<evidence type="ECO:0000313" key="3">
    <source>
        <dbReference type="Proteomes" id="UP000239899"/>
    </source>
</evidence>
<dbReference type="GO" id="GO:0017108">
    <property type="term" value="F:5'-flap endonuclease activity"/>
    <property type="evidence" value="ECO:0007669"/>
    <property type="project" value="InterPro"/>
</dbReference>
<dbReference type="EMBL" id="LHPG02000007">
    <property type="protein sequence ID" value="PRW57033.1"/>
    <property type="molecule type" value="Genomic_DNA"/>
</dbReference>
<dbReference type="PANTHER" id="PTHR42646:SF2">
    <property type="entry name" value="5'-3' EXONUCLEASE FAMILY PROTEIN"/>
    <property type="match status" value="1"/>
</dbReference>
<dbReference type="Gene3D" id="1.10.150.20">
    <property type="entry name" value="5' to 3' exonuclease, C-terminal subdomain"/>
    <property type="match status" value="1"/>
</dbReference>
<organism evidence="2 3">
    <name type="scientific">Chlorella sorokiniana</name>
    <name type="common">Freshwater green alga</name>
    <dbReference type="NCBI Taxonomy" id="3076"/>
    <lineage>
        <taxon>Eukaryota</taxon>
        <taxon>Viridiplantae</taxon>
        <taxon>Chlorophyta</taxon>
        <taxon>core chlorophytes</taxon>
        <taxon>Trebouxiophyceae</taxon>
        <taxon>Chlorellales</taxon>
        <taxon>Chlorellaceae</taxon>
        <taxon>Chlorella clade</taxon>
        <taxon>Chlorella</taxon>
    </lineage>
</organism>
<keyword evidence="3" id="KW-1185">Reference proteome</keyword>
<name>A0A2P6TSK7_CHLSO</name>
<gene>
    <name evidence="2" type="ORF">C2E21_4330</name>
</gene>
<dbReference type="PANTHER" id="PTHR42646">
    <property type="entry name" value="FLAP ENDONUCLEASE XNI"/>
    <property type="match status" value="1"/>
</dbReference>
<evidence type="ECO:0000256" key="1">
    <source>
        <dbReference type="SAM" id="MobiDB-lite"/>
    </source>
</evidence>
<dbReference type="SUPFAM" id="SSF47807">
    <property type="entry name" value="5' to 3' exonuclease, C-terminal subdomain"/>
    <property type="match status" value="1"/>
</dbReference>
<dbReference type="GO" id="GO:0033567">
    <property type="term" value="P:DNA replication, Okazaki fragment processing"/>
    <property type="evidence" value="ECO:0007669"/>
    <property type="project" value="InterPro"/>
</dbReference>
<sequence length="312" mass="33487">MQQLLAPQVAWLQLHSQPSPSCPLGLELVTAADFQQRFGFPPAAYPDWLALVGKREASIGGAGVGGKAAAKLLARYGSLEAVLQAAEAGELKGWGPAAQRLLHGTGGSTGEERAAQLRRNRRLFAANTDPSVVNSRDMQQLPAALQRWQPVQQQAATDEQQQQEQRAWSGVLPPAERLAWLQPVHARRWRHLQQLAAEVQQQAGSSSGSRGPWQPRQAATPQALAVDELLEQPGGSSSTAVFYICPCDVAEGSWERANIVAQQAPVGSDATKALLPLLSGAMRHHVKLVQRAGYTAQLALPPPLLCGAVPFR</sequence>
<feature type="compositionally biased region" description="Low complexity" evidence="1">
    <location>
        <begin position="199"/>
        <end position="211"/>
    </location>
</feature>
<dbReference type="InterPro" id="IPR036279">
    <property type="entry name" value="5-3_exonuclease_C_sf"/>
</dbReference>
<accession>A0A2P6TSK7</accession>
<feature type="compositionally biased region" description="Low complexity" evidence="1">
    <location>
        <begin position="149"/>
        <end position="165"/>
    </location>
</feature>
<feature type="region of interest" description="Disordered" evidence="1">
    <location>
        <begin position="199"/>
        <end position="220"/>
    </location>
</feature>
<dbReference type="Proteomes" id="UP000239899">
    <property type="component" value="Unassembled WGS sequence"/>
</dbReference>
<feature type="region of interest" description="Disordered" evidence="1">
    <location>
        <begin position="147"/>
        <end position="168"/>
    </location>
</feature>
<protein>
    <submittedName>
        <fullName evidence="2">DNA polymerase I</fullName>
    </submittedName>
</protein>
<dbReference type="InterPro" id="IPR038969">
    <property type="entry name" value="FEN"/>
</dbReference>
<reference evidence="2 3" key="1">
    <citation type="journal article" date="2018" name="Plant J.">
        <title>Genome sequences of Chlorella sorokiniana UTEX 1602 and Micractinium conductrix SAG 241.80: implications to maltose excretion by a green alga.</title>
        <authorList>
            <person name="Arriola M.B."/>
            <person name="Velmurugan N."/>
            <person name="Zhang Y."/>
            <person name="Plunkett M.H."/>
            <person name="Hondzo H."/>
            <person name="Barney B.M."/>
        </authorList>
    </citation>
    <scope>NUCLEOTIDE SEQUENCE [LARGE SCALE GENOMIC DNA]</scope>
    <source>
        <strain evidence="3">UTEX 1602</strain>
    </source>
</reference>